<dbReference type="Proteomes" id="UP000199213">
    <property type="component" value="Unassembled WGS sequence"/>
</dbReference>
<protein>
    <submittedName>
        <fullName evidence="1">Uncharacterized protein</fullName>
    </submittedName>
</protein>
<dbReference type="EMBL" id="FNFM01000002">
    <property type="protein sequence ID" value="SDJ79156.1"/>
    <property type="molecule type" value="Genomic_DNA"/>
</dbReference>
<name>A0A1G8WM23_ACTMZ</name>
<accession>A0A1G8WM23</accession>
<evidence type="ECO:0000313" key="2">
    <source>
        <dbReference type="Proteomes" id="UP000199213"/>
    </source>
</evidence>
<gene>
    <name evidence="1" type="ORF">SAMN04487820_102112</name>
</gene>
<reference evidence="2" key="1">
    <citation type="submission" date="2016-10" db="EMBL/GenBank/DDBJ databases">
        <authorList>
            <person name="Varghese N."/>
            <person name="Submissions S."/>
        </authorList>
    </citation>
    <scope>NUCLEOTIDE SEQUENCE [LARGE SCALE GENOMIC DNA]</scope>
    <source>
        <strain evidence="2">DSM 45460</strain>
    </source>
</reference>
<evidence type="ECO:0000313" key="1">
    <source>
        <dbReference type="EMBL" id="SDJ79156.1"/>
    </source>
</evidence>
<dbReference type="AlphaFoldDB" id="A0A1G8WM23"/>
<sequence>MVTFTGVSTDGQKFDRTRIKFLQWLSYQSDCCAQICGSEPQLQANHHVIRVGCSVPEHGVHALGTVYVAFTKRVIRFYVFFLGPVRSKTRYRKYVHS</sequence>
<organism evidence="1 2">
    <name type="scientific">Actinopolyspora mzabensis</name>
    <dbReference type="NCBI Taxonomy" id="995066"/>
    <lineage>
        <taxon>Bacteria</taxon>
        <taxon>Bacillati</taxon>
        <taxon>Actinomycetota</taxon>
        <taxon>Actinomycetes</taxon>
        <taxon>Actinopolysporales</taxon>
        <taxon>Actinopolysporaceae</taxon>
        <taxon>Actinopolyspora</taxon>
    </lineage>
</organism>
<keyword evidence="2" id="KW-1185">Reference proteome</keyword>
<proteinExistence type="predicted"/>